<protein>
    <submittedName>
        <fullName evidence="1">Uncharacterized protein</fullName>
    </submittedName>
</protein>
<evidence type="ECO:0000313" key="1">
    <source>
        <dbReference type="EMBL" id="XDQ11136.1"/>
    </source>
</evidence>
<accession>A0AB39N138</accession>
<sequence length="68" mass="7533">MYSETYSKTYSKTYSGTYSQTYSGTFSPTCSESYDGHDAPAPRAPAWLLAGEDDENDSDHPHICRGID</sequence>
<proteinExistence type="predicted"/>
<dbReference type="AlphaFoldDB" id="A0AB39N138"/>
<dbReference type="EMBL" id="CP163432">
    <property type="protein sequence ID" value="XDQ11136.1"/>
    <property type="molecule type" value="Genomic_DNA"/>
</dbReference>
<name>A0AB39N138_9ACTN</name>
<organism evidence="1">
    <name type="scientific">Streptomyces sp. R11</name>
    <dbReference type="NCBI Taxonomy" id="3238625"/>
    <lineage>
        <taxon>Bacteria</taxon>
        <taxon>Bacillati</taxon>
        <taxon>Actinomycetota</taxon>
        <taxon>Actinomycetes</taxon>
        <taxon>Kitasatosporales</taxon>
        <taxon>Streptomycetaceae</taxon>
        <taxon>Streptomyces</taxon>
    </lineage>
</organism>
<gene>
    <name evidence="1" type="ORF">AB5J55_16405</name>
</gene>
<dbReference type="RefSeq" id="WP_369271395.1">
    <property type="nucleotide sequence ID" value="NZ_CP163432.1"/>
</dbReference>
<reference evidence="1" key="1">
    <citation type="submission" date="2024-07" db="EMBL/GenBank/DDBJ databases">
        <authorList>
            <person name="Yu S.T."/>
        </authorList>
    </citation>
    <scope>NUCLEOTIDE SEQUENCE</scope>
    <source>
        <strain evidence="1">R11</strain>
    </source>
</reference>